<gene>
    <name evidence="2" type="ORF">PROAA_330005</name>
</gene>
<sequence>MRHLASLTHAHDSDASLPKPHYQRDKI</sequence>
<protein>
    <submittedName>
        <fullName evidence="2">Uncharacterized protein</fullName>
    </submittedName>
</protein>
<evidence type="ECO:0000256" key="1">
    <source>
        <dbReference type="SAM" id="MobiDB-lite"/>
    </source>
</evidence>
<dbReference type="Proteomes" id="UP000199600">
    <property type="component" value="Unassembled WGS sequence"/>
</dbReference>
<organism evidence="2 3">
    <name type="scientific">Candidatus Propionivibrio aalborgensis</name>
    <dbReference type="NCBI Taxonomy" id="1860101"/>
    <lineage>
        <taxon>Bacteria</taxon>
        <taxon>Pseudomonadati</taxon>
        <taxon>Pseudomonadota</taxon>
        <taxon>Betaproteobacteria</taxon>
        <taxon>Rhodocyclales</taxon>
        <taxon>Rhodocyclaceae</taxon>
        <taxon>Propionivibrio</taxon>
    </lineage>
</organism>
<evidence type="ECO:0000313" key="3">
    <source>
        <dbReference type="Proteomes" id="UP000199600"/>
    </source>
</evidence>
<name>A0A1A8XXV2_9RHOO</name>
<feature type="region of interest" description="Disordered" evidence="1">
    <location>
        <begin position="1"/>
        <end position="27"/>
    </location>
</feature>
<reference evidence="2 3" key="1">
    <citation type="submission" date="2016-06" db="EMBL/GenBank/DDBJ databases">
        <authorList>
            <person name="Kjaerup R.B."/>
            <person name="Dalgaard T.S."/>
            <person name="Juul-Madsen H.R."/>
        </authorList>
    </citation>
    <scope>NUCLEOTIDE SEQUENCE [LARGE SCALE GENOMIC DNA]</scope>
    <source>
        <strain evidence="2">2</strain>
    </source>
</reference>
<keyword evidence="3" id="KW-1185">Reference proteome</keyword>
<evidence type="ECO:0000313" key="2">
    <source>
        <dbReference type="EMBL" id="SBT09536.1"/>
    </source>
</evidence>
<dbReference type="AlphaFoldDB" id="A0A1A8XXV2"/>
<accession>A0A1A8XXV2</accession>
<proteinExistence type="predicted"/>
<dbReference type="EMBL" id="FLQY01000257">
    <property type="protein sequence ID" value="SBT09536.1"/>
    <property type="molecule type" value="Genomic_DNA"/>
</dbReference>